<gene>
    <name evidence="1" type="ORF">DARMORV10_C09P67140.1</name>
</gene>
<accession>A0A816J8Z8</accession>
<evidence type="ECO:0000313" key="1">
    <source>
        <dbReference type="EMBL" id="CAF1788110.1"/>
    </source>
</evidence>
<name>A0A816J8Z8_BRANA</name>
<dbReference type="EMBL" id="HG994373">
    <property type="protein sequence ID" value="CAF1788110.1"/>
    <property type="molecule type" value="Genomic_DNA"/>
</dbReference>
<dbReference type="AlphaFoldDB" id="A0A816J8Z8"/>
<dbReference type="Proteomes" id="UP001295469">
    <property type="component" value="Chromosome C09"/>
</dbReference>
<organism evidence="1">
    <name type="scientific">Brassica napus</name>
    <name type="common">Rape</name>
    <dbReference type="NCBI Taxonomy" id="3708"/>
    <lineage>
        <taxon>Eukaryota</taxon>
        <taxon>Viridiplantae</taxon>
        <taxon>Streptophyta</taxon>
        <taxon>Embryophyta</taxon>
        <taxon>Tracheophyta</taxon>
        <taxon>Spermatophyta</taxon>
        <taxon>Magnoliopsida</taxon>
        <taxon>eudicotyledons</taxon>
        <taxon>Gunneridae</taxon>
        <taxon>Pentapetalae</taxon>
        <taxon>rosids</taxon>
        <taxon>malvids</taxon>
        <taxon>Brassicales</taxon>
        <taxon>Brassicaceae</taxon>
        <taxon>Brassiceae</taxon>
        <taxon>Brassica</taxon>
    </lineage>
</organism>
<reference evidence="1" key="1">
    <citation type="submission" date="2021-01" db="EMBL/GenBank/DDBJ databases">
        <authorList>
            <consortium name="Genoscope - CEA"/>
            <person name="William W."/>
        </authorList>
    </citation>
    <scope>NUCLEOTIDE SEQUENCE</scope>
</reference>
<protein>
    <submittedName>
        <fullName evidence="1">(rape) hypothetical protein</fullName>
    </submittedName>
</protein>
<proteinExistence type="predicted"/>
<sequence length="96" mass="10899">MVSHPFHDPKEVLDLTCRFGSSYSHNGFEIWLMLQVSREAFAYHVSSHRSLLSKEGRYSSIQGFSDFLIVFCLMLAGEGGGDLEEHSEWHGDSLTF</sequence>